<comment type="caution">
    <text evidence="1">The sequence shown here is derived from an EMBL/GenBank/DDBJ whole genome shotgun (WGS) entry which is preliminary data.</text>
</comment>
<proteinExistence type="predicted"/>
<sequence length="208" mass="22364">MPCSCCHKSGHNIRTCPKANADKWADIIAEQAATSAGLQSAKEIIFAGVDMMAPGAGSAMSIIDKVWTAYSLSNGVVNSSNKNAKQRSMAQYILEIANNNASDGSRGCENSAHTNKRKAQVEDRVIEMFKQMSEDGQDVVILKLAGLRGVQESVLLYLQPDIQVGLKPNETLQALARELAERVLAYVRCAQMGGRAVRPVSSLLAAAR</sequence>
<reference evidence="1" key="1">
    <citation type="submission" date="2021-02" db="EMBL/GenBank/DDBJ databases">
        <title>First Annotated Genome of the Yellow-green Alga Tribonema minus.</title>
        <authorList>
            <person name="Mahan K.M."/>
        </authorList>
    </citation>
    <scope>NUCLEOTIDE SEQUENCE</scope>
    <source>
        <strain evidence="1">UTEX B ZZ1240</strain>
    </source>
</reference>
<dbReference type="Proteomes" id="UP000664859">
    <property type="component" value="Unassembled WGS sequence"/>
</dbReference>
<evidence type="ECO:0000313" key="1">
    <source>
        <dbReference type="EMBL" id="KAG5175162.1"/>
    </source>
</evidence>
<gene>
    <name evidence="1" type="ORF">JKP88DRAFT_339354</name>
</gene>
<protein>
    <submittedName>
        <fullName evidence="1">Uncharacterized protein</fullName>
    </submittedName>
</protein>
<dbReference type="AlphaFoldDB" id="A0A835YJU0"/>
<keyword evidence="2" id="KW-1185">Reference proteome</keyword>
<dbReference type="EMBL" id="JAFCMP010000553">
    <property type="protein sequence ID" value="KAG5175162.1"/>
    <property type="molecule type" value="Genomic_DNA"/>
</dbReference>
<organism evidence="1 2">
    <name type="scientific">Tribonema minus</name>
    <dbReference type="NCBI Taxonomy" id="303371"/>
    <lineage>
        <taxon>Eukaryota</taxon>
        <taxon>Sar</taxon>
        <taxon>Stramenopiles</taxon>
        <taxon>Ochrophyta</taxon>
        <taxon>PX clade</taxon>
        <taxon>Xanthophyceae</taxon>
        <taxon>Tribonematales</taxon>
        <taxon>Tribonemataceae</taxon>
        <taxon>Tribonema</taxon>
    </lineage>
</organism>
<accession>A0A835YJU0</accession>
<name>A0A835YJU0_9STRA</name>
<evidence type="ECO:0000313" key="2">
    <source>
        <dbReference type="Proteomes" id="UP000664859"/>
    </source>
</evidence>